<keyword evidence="1" id="KW-0805">Transcription regulation</keyword>
<keyword evidence="2" id="KW-0731">Sigma factor</keyword>
<dbReference type="GO" id="GO:0016987">
    <property type="term" value="F:sigma factor activity"/>
    <property type="evidence" value="ECO:0007669"/>
    <property type="project" value="UniProtKB-KW"/>
</dbReference>
<dbReference type="InterPro" id="IPR039425">
    <property type="entry name" value="RNA_pol_sigma-70-like"/>
</dbReference>
<evidence type="ECO:0000313" key="5">
    <source>
        <dbReference type="EMBL" id="NMN94014.1"/>
    </source>
</evidence>
<feature type="domain" description="RNA polymerase sigma-70 region 2" evidence="4">
    <location>
        <begin position="43"/>
        <end position="106"/>
    </location>
</feature>
<proteinExistence type="predicted"/>
<dbReference type="PANTHER" id="PTHR43133">
    <property type="entry name" value="RNA POLYMERASE ECF-TYPE SIGMA FACTO"/>
    <property type="match status" value="1"/>
</dbReference>
<reference evidence="5 6" key="2">
    <citation type="submission" date="2020-06" db="EMBL/GenBank/DDBJ databases">
        <title>Antribacter stalactiti gen. nov., sp. nov., a new member of the family Nacardiaceae isolated from a cave.</title>
        <authorList>
            <person name="Kim I.S."/>
        </authorList>
    </citation>
    <scope>NUCLEOTIDE SEQUENCE [LARGE SCALE GENOMIC DNA]</scope>
    <source>
        <strain evidence="5 6">YC2-7</strain>
    </source>
</reference>
<sequence length="124" mass="13835">MVTVIRICNHRVTVTVTPNLRVPPLAELIGRVAGCDRAAFADLYDATSDRIYSVVLRGLGDPGRAEDATEEIYLRVWTTARDYDPACGPAMDWLLAHAHQTIARHLPYRCAVSGRNFRAWRGGR</sequence>
<gene>
    <name evidence="5" type="ORF">FGL95_03065</name>
</gene>
<protein>
    <recommendedName>
        <fullName evidence="4">RNA polymerase sigma-70 region 2 domain-containing protein</fullName>
    </recommendedName>
</protein>
<dbReference type="SUPFAM" id="SSF88946">
    <property type="entry name" value="Sigma2 domain of RNA polymerase sigma factors"/>
    <property type="match status" value="1"/>
</dbReference>
<dbReference type="PANTHER" id="PTHR43133:SF66">
    <property type="entry name" value="ECF RNA POLYMERASE SIGMA FACTOR SIGK"/>
    <property type="match status" value="1"/>
</dbReference>
<evidence type="ECO:0000313" key="6">
    <source>
        <dbReference type="Proteomes" id="UP000535543"/>
    </source>
</evidence>
<dbReference type="InterPro" id="IPR007627">
    <property type="entry name" value="RNA_pol_sigma70_r2"/>
</dbReference>
<evidence type="ECO:0000256" key="1">
    <source>
        <dbReference type="ARBA" id="ARBA00023015"/>
    </source>
</evidence>
<dbReference type="EMBL" id="VCQU01000001">
    <property type="protein sequence ID" value="NMN94014.1"/>
    <property type="molecule type" value="Genomic_DNA"/>
</dbReference>
<evidence type="ECO:0000256" key="3">
    <source>
        <dbReference type="ARBA" id="ARBA00023163"/>
    </source>
</evidence>
<dbReference type="Pfam" id="PF04542">
    <property type="entry name" value="Sigma70_r2"/>
    <property type="match status" value="1"/>
</dbReference>
<evidence type="ECO:0000259" key="4">
    <source>
        <dbReference type="Pfam" id="PF04542"/>
    </source>
</evidence>
<name>A0A848K9R2_9NOCA</name>
<evidence type="ECO:0000256" key="2">
    <source>
        <dbReference type="ARBA" id="ARBA00023082"/>
    </source>
</evidence>
<comment type="caution">
    <text evidence="5">The sequence shown here is derived from an EMBL/GenBank/DDBJ whole genome shotgun (WGS) entry which is preliminary data.</text>
</comment>
<keyword evidence="6" id="KW-1185">Reference proteome</keyword>
<organism evidence="5 6">
    <name type="scientific">Antrihabitans stalactiti</name>
    <dbReference type="NCBI Taxonomy" id="2584121"/>
    <lineage>
        <taxon>Bacteria</taxon>
        <taxon>Bacillati</taxon>
        <taxon>Actinomycetota</taxon>
        <taxon>Actinomycetes</taxon>
        <taxon>Mycobacteriales</taxon>
        <taxon>Nocardiaceae</taxon>
        <taxon>Antrihabitans</taxon>
    </lineage>
</organism>
<dbReference type="GO" id="GO:0006352">
    <property type="term" value="P:DNA-templated transcription initiation"/>
    <property type="evidence" value="ECO:0007669"/>
    <property type="project" value="InterPro"/>
</dbReference>
<accession>A0A848K9R2</accession>
<dbReference type="AlphaFoldDB" id="A0A848K9R2"/>
<dbReference type="Gene3D" id="1.10.1740.10">
    <property type="match status" value="1"/>
</dbReference>
<reference evidence="5 6" key="1">
    <citation type="submission" date="2019-05" db="EMBL/GenBank/DDBJ databases">
        <authorList>
            <person name="Lee S.D."/>
        </authorList>
    </citation>
    <scope>NUCLEOTIDE SEQUENCE [LARGE SCALE GENOMIC DNA]</scope>
    <source>
        <strain evidence="5 6">YC2-7</strain>
    </source>
</reference>
<keyword evidence="3" id="KW-0804">Transcription</keyword>
<dbReference type="Proteomes" id="UP000535543">
    <property type="component" value="Unassembled WGS sequence"/>
</dbReference>
<dbReference type="InterPro" id="IPR013325">
    <property type="entry name" value="RNA_pol_sigma_r2"/>
</dbReference>